<comment type="caution">
    <text evidence="5">The sequence shown here is derived from an EMBL/GenBank/DDBJ whole genome shotgun (WGS) entry which is preliminary data.</text>
</comment>
<evidence type="ECO:0000256" key="1">
    <source>
        <dbReference type="ARBA" id="ARBA00010088"/>
    </source>
</evidence>
<reference evidence="5" key="1">
    <citation type="submission" date="2023-03" db="EMBL/GenBank/DDBJ databases">
        <title>Massive genome expansion in bonnet fungi (Mycena s.s.) driven by repeated elements and novel gene families across ecological guilds.</title>
        <authorList>
            <consortium name="Lawrence Berkeley National Laboratory"/>
            <person name="Harder C.B."/>
            <person name="Miyauchi S."/>
            <person name="Viragh M."/>
            <person name="Kuo A."/>
            <person name="Thoen E."/>
            <person name="Andreopoulos B."/>
            <person name="Lu D."/>
            <person name="Skrede I."/>
            <person name="Drula E."/>
            <person name="Henrissat B."/>
            <person name="Morin E."/>
            <person name="Kohler A."/>
            <person name="Barry K."/>
            <person name="LaButti K."/>
            <person name="Morin E."/>
            <person name="Salamov A."/>
            <person name="Lipzen A."/>
            <person name="Mereny Z."/>
            <person name="Hegedus B."/>
            <person name="Baldrian P."/>
            <person name="Stursova M."/>
            <person name="Weitz H."/>
            <person name="Taylor A."/>
            <person name="Grigoriev I.V."/>
            <person name="Nagy L.G."/>
            <person name="Martin F."/>
            <person name="Kauserud H."/>
        </authorList>
    </citation>
    <scope>NUCLEOTIDE SEQUENCE</scope>
    <source>
        <strain evidence="5">CBHHK002</strain>
    </source>
</reference>
<protein>
    <submittedName>
        <fullName evidence="5">TAP-like protein-domain-containing protein</fullName>
    </submittedName>
</protein>
<evidence type="ECO:0000313" key="6">
    <source>
        <dbReference type="Proteomes" id="UP001218218"/>
    </source>
</evidence>
<evidence type="ECO:0000256" key="3">
    <source>
        <dbReference type="SAM" id="SignalP"/>
    </source>
</evidence>
<dbReference type="EMBL" id="JARIHO010000039">
    <property type="protein sequence ID" value="KAJ7328497.1"/>
    <property type="molecule type" value="Genomic_DNA"/>
</dbReference>
<dbReference type="InterPro" id="IPR013595">
    <property type="entry name" value="Pept_S33_TAP-like_C"/>
</dbReference>
<dbReference type="InterPro" id="IPR051601">
    <property type="entry name" value="Serine_prot/Carboxylest_S33"/>
</dbReference>
<keyword evidence="6" id="KW-1185">Reference proteome</keyword>
<dbReference type="PANTHER" id="PTHR43248">
    <property type="entry name" value="2-SUCCINYL-6-HYDROXY-2,4-CYCLOHEXADIENE-1-CARBOXYLATE SYNTHASE"/>
    <property type="match status" value="1"/>
</dbReference>
<sequence>MIPSFLARLAVAGLLISNVLADSEFDWETLTATASLNWTSCYTGFECSLLEVPLDYSADKGNASIAVVRYPSTAPKSEYLGPILFNPGGPGGSGVTTIVALGAEFAEIFGNQFDIVGFDPRGVSFSKPAVSFFKTAAERQSWTAPDLDFRYPSLNASAGVIPNVWGQFQLIGQLAEERDTDDVLQYITTDNVARDMLRISQAFGYEKLQYWGVSYGSLLGATFATLFPNNVGRIAIDGIMDWEAWYSSNLTGSLQDTDKTLQTFFDGCVAAGPSACAFYAPSSAEIAANLAALTESIRAQPFPVKTDISHGLVDFTFFRNYIFAALYSPYNAFAGFAQGLAALASGNATGVYAANQAPEFECDCSVDRAPFTENIYESLIATSCGDGPQLNDSISDLRAFYERQTELSSFADIWGLWRIHCTGWKVHRPGRFQGPVGGNTSFPLLVIGNTADPVTPLAWAHKASAAFPGSVVLTQDTPGHMSLVAPSLCTHGALRAYFQNGTLPAAGTVCEPDASAVLFPGAPNATANTSTTNAPKTLLATAADGKLLDAVRKIGNVVRPIAAMGRPL</sequence>
<dbReference type="Proteomes" id="UP001218218">
    <property type="component" value="Unassembled WGS sequence"/>
</dbReference>
<feature type="domain" description="Peptidase S33 tripeptidyl aminopeptidase-like C-terminal" evidence="4">
    <location>
        <begin position="416"/>
        <end position="510"/>
    </location>
</feature>
<evidence type="ECO:0000313" key="5">
    <source>
        <dbReference type="EMBL" id="KAJ7328497.1"/>
    </source>
</evidence>
<keyword evidence="2" id="KW-0378">Hydrolase</keyword>
<dbReference type="Gene3D" id="3.40.50.1820">
    <property type="entry name" value="alpha/beta hydrolase"/>
    <property type="match status" value="1"/>
</dbReference>
<evidence type="ECO:0000256" key="2">
    <source>
        <dbReference type="ARBA" id="ARBA00022801"/>
    </source>
</evidence>
<keyword evidence="3" id="KW-0732">Signal</keyword>
<dbReference type="SUPFAM" id="SSF53474">
    <property type="entry name" value="alpha/beta-Hydrolases"/>
    <property type="match status" value="1"/>
</dbReference>
<proteinExistence type="inferred from homology"/>
<feature type="signal peptide" evidence="3">
    <location>
        <begin position="1"/>
        <end position="21"/>
    </location>
</feature>
<dbReference type="Pfam" id="PF08386">
    <property type="entry name" value="Abhydrolase_4"/>
    <property type="match status" value="1"/>
</dbReference>
<feature type="chain" id="PRO_5042129048" evidence="3">
    <location>
        <begin position="22"/>
        <end position="568"/>
    </location>
</feature>
<accession>A0AAD6ZLR7</accession>
<name>A0AAD6ZLR7_9AGAR</name>
<dbReference type="InterPro" id="IPR029058">
    <property type="entry name" value="AB_hydrolase_fold"/>
</dbReference>
<dbReference type="AlphaFoldDB" id="A0AAD6ZLR7"/>
<dbReference type="GO" id="GO:0016787">
    <property type="term" value="F:hydrolase activity"/>
    <property type="evidence" value="ECO:0007669"/>
    <property type="project" value="UniProtKB-KW"/>
</dbReference>
<dbReference type="PANTHER" id="PTHR43248:SF25">
    <property type="entry name" value="AB HYDROLASE-1 DOMAIN-CONTAINING PROTEIN-RELATED"/>
    <property type="match status" value="1"/>
</dbReference>
<organism evidence="5 6">
    <name type="scientific">Mycena albidolilacea</name>
    <dbReference type="NCBI Taxonomy" id="1033008"/>
    <lineage>
        <taxon>Eukaryota</taxon>
        <taxon>Fungi</taxon>
        <taxon>Dikarya</taxon>
        <taxon>Basidiomycota</taxon>
        <taxon>Agaricomycotina</taxon>
        <taxon>Agaricomycetes</taxon>
        <taxon>Agaricomycetidae</taxon>
        <taxon>Agaricales</taxon>
        <taxon>Marasmiineae</taxon>
        <taxon>Mycenaceae</taxon>
        <taxon>Mycena</taxon>
    </lineage>
</organism>
<evidence type="ECO:0000259" key="4">
    <source>
        <dbReference type="Pfam" id="PF08386"/>
    </source>
</evidence>
<comment type="similarity">
    <text evidence="1">Belongs to the peptidase S33 family.</text>
</comment>
<gene>
    <name evidence="5" type="ORF">DFH08DRAFT_884055</name>
</gene>